<dbReference type="NCBIfam" id="TIGR02122">
    <property type="entry name" value="TRAP_TAXI"/>
    <property type="match status" value="1"/>
</dbReference>
<organism evidence="2 3">
    <name type="scientific">Micromonospora pisi</name>
    <dbReference type="NCBI Taxonomy" id="589240"/>
    <lineage>
        <taxon>Bacteria</taxon>
        <taxon>Bacillati</taxon>
        <taxon>Actinomycetota</taxon>
        <taxon>Actinomycetes</taxon>
        <taxon>Micromonosporales</taxon>
        <taxon>Micromonosporaceae</taxon>
        <taxon>Micromonospora</taxon>
    </lineage>
</organism>
<comment type="caution">
    <text evidence="2">The sequence shown here is derived from an EMBL/GenBank/DDBJ whole genome shotgun (WGS) entry which is preliminary data.</text>
</comment>
<name>A0A495JUB6_9ACTN</name>
<dbReference type="InterPro" id="IPR011852">
    <property type="entry name" value="TRAP_TAXI"/>
</dbReference>
<evidence type="ECO:0000313" key="2">
    <source>
        <dbReference type="EMBL" id="RKR92431.1"/>
    </source>
</evidence>
<sequence length="321" mass="33810">MAPFPPPLVGSSRSARRATLALCVAVLTVLASACAEPPAEPIRIRIATGSPAAVYYAFGQSLVKIINREIPGVRASVAITAASAENVALVSQGSAELGFTQADTLPNTPSGSPAVLGVARLYDDLLHLVVRDDGPIHRLSDLRDRTVSVGPTGSGTEITASRLLDVAGLTPGSVDTRRLGLDASVTALNKGEIDGFLFSGGLPVQAVAGFVRHTPARIIDLGEWTEPLRQRYSQVYVSRDIPSSVYGLAPVTTVADPNYLIVSAKLPRPLVYELTRLLMERRVELGQAHPAAGRISTQSAIATAPLPLHPGAVDYYRASKP</sequence>
<dbReference type="Pfam" id="PF16868">
    <property type="entry name" value="NMT1_3"/>
    <property type="match status" value="1"/>
</dbReference>
<dbReference type="AlphaFoldDB" id="A0A495JUB6"/>
<dbReference type="Gene3D" id="3.40.190.10">
    <property type="entry name" value="Periplasmic binding protein-like II"/>
    <property type="match status" value="2"/>
</dbReference>
<dbReference type="SUPFAM" id="SSF53850">
    <property type="entry name" value="Periplasmic binding protein-like II"/>
    <property type="match status" value="1"/>
</dbReference>
<accession>A0A495JUB6</accession>
<dbReference type="EMBL" id="RBKT01000001">
    <property type="protein sequence ID" value="RKR92431.1"/>
    <property type="molecule type" value="Genomic_DNA"/>
</dbReference>
<dbReference type="PANTHER" id="PTHR42941:SF1">
    <property type="entry name" value="SLL1037 PROTEIN"/>
    <property type="match status" value="1"/>
</dbReference>
<gene>
    <name evidence="2" type="ORF">BDK92_6872</name>
</gene>
<reference evidence="2 3" key="1">
    <citation type="submission" date="2018-10" db="EMBL/GenBank/DDBJ databases">
        <title>Sequencing the genomes of 1000 actinobacteria strains.</title>
        <authorList>
            <person name="Klenk H.-P."/>
        </authorList>
    </citation>
    <scope>NUCLEOTIDE SEQUENCE [LARGE SCALE GENOMIC DNA]</scope>
    <source>
        <strain evidence="2 3">DSM 45175</strain>
    </source>
</reference>
<feature type="signal peptide" evidence="1">
    <location>
        <begin position="1"/>
        <end position="35"/>
    </location>
</feature>
<evidence type="ECO:0000256" key="1">
    <source>
        <dbReference type="SAM" id="SignalP"/>
    </source>
</evidence>
<evidence type="ECO:0000313" key="3">
    <source>
        <dbReference type="Proteomes" id="UP000277671"/>
    </source>
</evidence>
<keyword evidence="1" id="KW-0732">Signal</keyword>
<feature type="chain" id="PRO_5019727061" description="TRAP transporter TAXI family solute receptor" evidence="1">
    <location>
        <begin position="36"/>
        <end position="321"/>
    </location>
</feature>
<keyword evidence="3" id="KW-1185">Reference proteome</keyword>
<evidence type="ECO:0008006" key="4">
    <source>
        <dbReference type="Google" id="ProtNLM"/>
    </source>
</evidence>
<protein>
    <recommendedName>
        <fullName evidence="4">TRAP transporter TAXI family solute receptor</fullName>
    </recommendedName>
</protein>
<proteinExistence type="predicted"/>
<dbReference type="Proteomes" id="UP000277671">
    <property type="component" value="Unassembled WGS sequence"/>
</dbReference>
<dbReference type="PANTHER" id="PTHR42941">
    <property type="entry name" value="SLL1037 PROTEIN"/>
    <property type="match status" value="1"/>
</dbReference>